<dbReference type="PROSITE" id="PS50405">
    <property type="entry name" value="GST_CTER"/>
    <property type="match status" value="1"/>
</dbReference>
<evidence type="ECO:0000256" key="1">
    <source>
        <dbReference type="ARBA" id="ARBA00007409"/>
    </source>
</evidence>
<dbReference type="InterPro" id="IPR036249">
    <property type="entry name" value="Thioredoxin-like_sf"/>
</dbReference>
<protein>
    <recommendedName>
        <fullName evidence="8">Glutathione S-transferase</fullName>
    </recommendedName>
</protein>
<dbReference type="SFLD" id="SFLDG00358">
    <property type="entry name" value="Main_(cytGST)"/>
    <property type="match status" value="1"/>
</dbReference>
<dbReference type="Pfam" id="PF00043">
    <property type="entry name" value="GST_C"/>
    <property type="match status" value="1"/>
</dbReference>
<dbReference type="InterPro" id="IPR036282">
    <property type="entry name" value="Glutathione-S-Trfase_C_sf"/>
</dbReference>
<sequence length="206" mass="23523">MSHGKQFTLYSHLIGPNGWKVAVVLAELGLTYETIYLEFEDGEHKAPSFTKFNPNGRIPVLIDHKNNDFVLWESDAILLYLSEKYDPERKVSVTVAEQQSQVIQWLFFQASGQGPYYGQAFWFKHLSETIPSALERYHKEIIRVLGVLESVLSKSEWLVGGKCTIADLSFIQWNDVVDIPLKGFENFNFEKDFPAVFACALLLSIL</sequence>
<dbReference type="InterPro" id="IPR010987">
    <property type="entry name" value="Glutathione-S-Trfase_C-like"/>
</dbReference>
<dbReference type="Gene3D" id="1.20.1050.130">
    <property type="match status" value="1"/>
</dbReference>
<dbReference type="InterPro" id="IPR040079">
    <property type="entry name" value="Glutathione_S-Trfase"/>
</dbReference>
<feature type="domain" description="GST C-terminal" evidence="5">
    <location>
        <begin position="95"/>
        <end position="206"/>
    </location>
</feature>
<feature type="domain" description="GST N-terminal" evidence="4">
    <location>
        <begin position="5"/>
        <end position="89"/>
    </location>
</feature>
<dbReference type="SFLD" id="SFLDG01151">
    <property type="entry name" value="Main.2:_Nu-like"/>
    <property type="match status" value="1"/>
</dbReference>
<accession>A0A4S4KBK5</accession>
<comment type="caution">
    <text evidence="6">The sequence shown here is derived from an EMBL/GenBank/DDBJ whole genome shotgun (WGS) entry which is preliminary data.</text>
</comment>
<keyword evidence="2" id="KW-0808">Transferase</keyword>
<evidence type="ECO:0008006" key="8">
    <source>
        <dbReference type="Google" id="ProtNLM"/>
    </source>
</evidence>
<proteinExistence type="inferred from homology"/>
<dbReference type="SUPFAM" id="SSF47616">
    <property type="entry name" value="GST C-terminal domain-like"/>
    <property type="match status" value="1"/>
</dbReference>
<evidence type="ECO:0000259" key="4">
    <source>
        <dbReference type="PROSITE" id="PS50404"/>
    </source>
</evidence>
<dbReference type="InterPro" id="IPR004045">
    <property type="entry name" value="Glutathione_S-Trfase_N"/>
</dbReference>
<evidence type="ECO:0000259" key="5">
    <source>
        <dbReference type="PROSITE" id="PS50405"/>
    </source>
</evidence>
<reference evidence="6 7" key="1">
    <citation type="submission" date="2019-02" db="EMBL/GenBank/DDBJ databases">
        <title>Genome sequencing of the rare red list fungi Phlebia centrifuga.</title>
        <authorList>
            <person name="Buettner E."/>
            <person name="Kellner H."/>
        </authorList>
    </citation>
    <scope>NUCLEOTIDE SEQUENCE [LARGE SCALE GENOMIC DNA]</scope>
    <source>
        <strain evidence="6 7">DSM 108282</strain>
    </source>
</reference>
<comment type="similarity">
    <text evidence="1 3">Belongs to the GST superfamily.</text>
</comment>
<evidence type="ECO:0000256" key="2">
    <source>
        <dbReference type="ARBA" id="ARBA00022679"/>
    </source>
</evidence>
<dbReference type="Pfam" id="PF02798">
    <property type="entry name" value="GST_N"/>
    <property type="match status" value="1"/>
</dbReference>
<dbReference type="GO" id="GO:0016740">
    <property type="term" value="F:transferase activity"/>
    <property type="evidence" value="ECO:0007669"/>
    <property type="project" value="UniProtKB-KW"/>
</dbReference>
<dbReference type="PROSITE" id="PS50404">
    <property type="entry name" value="GST_NTER"/>
    <property type="match status" value="1"/>
</dbReference>
<evidence type="ECO:0000313" key="6">
    <source>
        <dbReference type="EMBL" id="THG94717.1"/>
    </source>
</evidence>
<keyword evidence="7" id="KW-1185">Reference proteome</keyword>
<dbReference type="SUPFAM" id="SSF52833">
    <property type="entry name" value="Thioredoxin-like"/>
    <property type="match status" value="1"/>
</dbReference>
<dbReference type="EMBL" id="SGPJ01000406">
    <property type="protein sequence ID" value="THG94717.1"/>
    <property type="molecule type" value="Genomic_DNA"/>
</dbReference>
<dbReference type="InterPro" id="IPR004046">
    <property type="entry name" value="GST_C"/>
</dbReference>
<organism evidence="6 7">
    <name type="scientific">Hermanssonia centrifuga</name>
    <dbReference type="NCBI Taxonomy" id="98765"/>
    <lineage>
        <taxon>Eukaryota</taxon>
        <taxon>Fungi</taxon>
        <taxon>Dikarya</taxon>
        <taxon>Basidiomycota</taxon>
        <taxon>Agaricomycotina</taxon>
        <taxon>Agaricomycetes</taxon>
        <taxon>Polyporales</taxon>
        <taxon>Meruliaceae</taxon>
        <taxon>Hermanssonia</taxon>
    </lineage>
</organism>
<gene>
    <name evidence="6" type="ORF">EW026_g6805</name>
</gene>
<dbReference type="FunFam" id="3.40.30.10:FF:000039">
    <property type="entry name" value="Glutathione S-transferase domain"/>
    <property type="match status" value="1"/>
</dbReference>
<dbReference type="SFLD" id="SFLDS00019">
    <property type="entry name" value="Glutathione_Transferase_(cytos"/>
    <property type="match status" value="1"/>
</dbReference>
<evidence type="ECO:0000256" key="3">
    <source>
        <dbReference type="RuleBase" id="RU003494"/>
    </source>
</evidence>
<name>A0A4S4KBK5_9APHY</name>
<dbReference type="PANTHER" id="PTHR44051:SF3">
    <property type="entry name" value="TRANSCRIPTIONAL REGULATOR URE2"/>
    <property type="match status" value="1"/>
</dbReference>
<dbReference type="AlphaFoldDB" id="A0A4S4KBK5"/>
<evidence type="ECO:0000313" key="7">
    <source>
        <dbReference type="Proteomes" id="UP000309038"/>
    </source>
</evidence>
<dbReference type="PANTHER" id="PTHR44051">
    <property type="entry name" value="GLUTATHIONE S-TRANSFERASE-RELATED"/>
    <property type="match status" value="1"/>
</dbReference>
<dbReference type="CDD" id="cd03048">
    <property type="entry name" value="GST_N_Ure2p_like"/>
    <property type="match status" value="1"/>
</dbReference>
<dbReference type="Proteomes" id="UP000309038">
    <property type="component" value="Unassembled WGS sequence"/>
</dbReference>